<dbReference type="CDD" id="cd06193">
    <property type="entry name" value="siderophore_interacting"/>
    <property type="match status" value="1"/>
</dbReference>
<dbReference type="PANTHER" id="PTHR30157:SF0">
    <property type="entry name" value="NADPH-DEPENDENT FERRIC-CHELATE REDUCTASE"/>
    <property type="match status" value="1"/>
</dbReference>
<proteinExistence type="predicted"/>
<dbReference type="Gene3D" id="3.40.50.80">
    <property type="entry name" value="Nucleotide-binding domain of ferredoxin-NADP reductase (FNR) module"/>
    <property type="match status" value="1"/>
</dbReference>
<accession>A0A239F6H9</accession>
<gene>
    <name evidence="2" type="ORF">SAMN05421642_103145</name>
</gene>
<protein>
    <submittedName>
        <fullName evidence="2">Siderophore-interacting FAD-binding domain-containing protein</fullName>
    </submittedName>
</protein>
<sequence>MSVPDPGLDAREAFLRTLSFTRPRPGVTRMTSLVTPGGTAWDEETIADWLEFPGVPSLDYTVRRFDTDRGILDVDFTPSIENTIMQRWLGSVRVGSTTPIGGPRGRHLPNFGSGRRVLLFADEASVPAVHAILQQWPASSTGTVWVDTPHPAAVGELPVVDGVGVISFHVGMGFDPLVTAARRCEMTSRTTVWAAGERRRMDAIRATCRAAGLSADDTRVFGYW</sequence>
<organism evidence="2 3">
    <name type="scientific">Rhodococcoides kyotonense</name>
    <dbReference type="NCBI Taxonomy" id="398843"/>
    <lineage>
        <taxon>Bacteria</taxon>
        <taxon>Bacillati</taxon>
        <taxon>Actinomycetota</taxon>
        <taxon>Actinomycetes</taxon>
        <taxon>Mycobacteriales</taxon>
        <taxon>Nocardiaceae</taxon>
        <taxon>Rhodococcoides</taxon>
    </lineage>
</organism>
<feature type="domain" description="SIP-like Rossmann fold" evidence="1">
    <location>
        <begin position="116"/>
        <end position="224"/>
    </location>
</feature>
<dbReference type="STRING" id="398843.A3K89_19450"/>
<dbReference type="PANTHER" id="PTHR30157">
    <property type="entry name" value="FERRIC REDUCTASE, NADPH-DEPENDENT"/>
    <property type="match status" value="1"/>
</dbReference>
<dbReference type="AlphaFoldDB" id="A0A239F6H9"/>
<dbReference type="InterPro" id="IPR039261">
    <property type="entry name" value="FNR_nucleotide-bd"/>
</dbReference>
<evidence type="ECO:0000259" key="1">
    <source>
        <dbReference type="Pfam" id="PF04954"/>
    </source>
</evidence>
<name>A0A239F6H9_9NOCA</name>
<keyword evidence="3" id="KW-1185">Reference proteome</keyword>
<reference evidence="3" key="1">
    <citation type="submission" date="2017-06" db="EMBL/GenBank/DDBJ databases">
        <authorList>
            <person name="Varghese N."/>
            <person name="Submissions S."/>
        </authorList>
    </citation>
    <scope>NUCLEOTIDE SEQUENCE [LARGE SCALE GENOMIC DNA]</scope>
    <source>
        <strain evidence="3">JCM 23211</strain>
    </source>
</reference>
<dbReference type="Pfam" id="PF04954">
    <property type="entry name" value="SIP"/>
    <property type="match status" value="1"/>
</dbReference>
<dbReference type="EMBL" id="FZOW01000003">
    <property type="protein sequence ID" value="SNS52650.1"/>
    <property type="molecule type" value="Genomic_DNA"/>
</dbReference>
<dbReference type="Proteomes" id="UP000198327">
    <property type="component" value="Unassembled WGS sequence"/>
</dbReference>
<dbReference type="RefSeq" id="WP_089244188.1">
    <property type="nucleotide sequence ID" value="NZ_FZOW01000003.1"/>
</dbReference>
<dbReference type="InterPro" id="IPR007037">
    <property type="entry name" value="SIP_rossman_dom"/>
</dbReference>
<dbReference type="OrthoDB" id="3291337at2"/>
<dbReference type="Gene3D" id="2.40.30.10">
    <property type="entry name" value="Translation factors"/>
    <property type="match status" value="1"/>
</dbReference>
<evidence type="ECO:0000313" key="2">
    <source>
        <dbReference type="EMBL" id="SNS52650.1"/>
    </source>
</evidence>
<evidence type="ECO:0000313" key="3">
    <source>
        <dbReference type="Proteomes" id="UP000198327"/>
    </source>
</evidence>
<dbReference type="InterPro" id="IPR039374">
    <property type="entry name" value="SIP_fam"/>
</dbReference>